<dbReference type="AlphaFoldDB" id="A0AA40I8I2"/>
<keyword evidence="3" id="KW-1185">Reference proteome</keyword>
<sequence length="110" mass="12669">MKSSSANWSLQPSTHPPLTGYYKGKNTYLEKIDGFRAYYKQWLKVMPAEETPHPWQKFRTKPKADQDTVSEADVDRGHGGRNLDVFDDWIGIRGESRKAPQFVAREGKQL</sequence>
<dbReference type="Proteomes" id="UP001177744">
    <property type="component" value="Unassembled WGS sequence"/>
</dbReference>
<evidence type="ECO:0000313" key="3">
    <source>
        <dbReference type="Proteomes" id="UP001177744"/>
    </source>
</evidence>
<name>A0AA40I8I2_CNENI</name>
<proteinExistence type="predicted"/>
<protein>
    <submittedName>
        <fullName evidence="2">Uncharacterized protein</fullName>
    </submittedName>
</protein>
<accession>A0AA40I8I2</accession>
<evidence type="ECO:0000256" key="1">
    <source>
        <dbReference type="SAM" id="MobiDB-lite"/>
    </source>
</evidence>
<feature type="compositionally biased region" description="Polar residues" evidence="1">
    <location>
        <begin position="1"/>
        <end position="13"/>
    </location>
</feature>
<comment type="caution">
    <text evidence="2">The sequence shown here is derived from an EMBL/GenBank/DDBJ whole genome shotgun (WGS) entry which is preliminary data.</text>
</comment>
<feature type="region of interest" description="Disordered" evidence="1">
    <location>
        <begin position="53"/>
        <end position="77"/>
    </location>
</feature>
<gene>
    <name evidence="2" type="ORF">QTO34_013699</name>
</gene>
<feature type="region of interest" description="Disordered" evidence="1">
    <location>
        <begin position="1"/>
        <end position="23"/>
    </location>
</feature>
<evidence type="ECO:0000313" key="2">
    <source>
        <dbReference type="EMBL" id="KAK1344995.1"/>
    </source>
</evidence>
<reference evidence="2" key="1">
    <citation type="submission" date="2023-06" db="EMBL/GenBank/DDBJ databases">
        <title>Reference genome for the Northern bat (Eptesicus nilssonii), a most northern bat species.</title>
        <authorList>
            <person name="Laine V.N."/>
            <person name="Pulliainen A.T."/>
            <person name="Lilley T.M."/>
        </authorList>
    </citation>
    <scope>NUCLEOTIDE SEQUENCE</scope>
    <source>
        <strain evidence="2">BLF_Eptnil</strain>
        <tissue evidence="2">Kidney</tissue>
    </source>
</reference>
<dbReference type="EMBL" id="JAULJE010000003">
    <property type="protein sequence ID" value="KAK1344995.1"/>
    <property type="molecule type" value="Genomic_DNA"/>
</dbReference>
<organism evidence="2 3">
    <name type="scientific">Cnephaeus nilssonii</name>
    <name type="common">Northern bat</name>
    <name type="synonym">Eptesicus nilssonii</name>
    <dbReference type="NCBI Taxonomy" id="3371016"/>
    <lineage>
        <taxon>Eukaryota</taxon>
        <taxon>Metazoa</taxon>
        <taxon>Chordata</taxon>
        <taxon>Craniata</taxon>
        <taxon>Vertebrata</taxon>
        <taxon>Euteleostomi</taxon>
        <taxon>Mammalia</taxon>
        <taxon>Eutheria</taxon>
        <taxon>Laurasiatheria</taxon>
        <taxon>Chiroptera</taxon>
        <taxon>Yangochiroptera</taxon>
        <taxon>Vespertilionidae</taxon>
        <taxon>Cnephaeus</taxon>
    </lineage>
</organism>